<keyword evidence="8 15" id="KW-0862">Zinc</keyword>
<evidence type="ECO:0000256" key="11">
    <source>
        <dbReference type="ARBA" id="ARBA00023239"/>
    </source>
</evidence>
<keyword evidence="12 15" id="KW-0511">Multifunctional enzyme</keyword>
<feature type="domain" description="FPG-type" evidence="16">
    <location>
        <begin position="238"/>
        <end position="272"/>
    </location>
</feature>
<dbReference type="PROSITE" id="PS51066">
    <property type="entry name" value="ZF_FPG_2"/>
    <property type="match status" value="1"/>
</dbReference>
<dbReference type="Gene3D" id="1.10.8.50">
    <property type="match status" value="1"/>
</dbReference>
<dbReference type="Pfam" id="PF06831">
    <property type="entry name" value="H2TH"/>
    <property type="match status" value="1"/>
</dbReference>
<comment type="caution">
    <text evidence="15">Lacks conserved residue(s) required for the propagation of feature annotation.</text>
</comment>
<dbReference type="PANTHER" id="PTHR22993">
    <property type="entry name" value="FORMAMIDOPYRIMIDINE-DNA GLYCOSYLASE"/>
    <property type="match status" value="1"/>
</dbReference>
<evidence type="ECO:0000256" key="9">
    <source>
        <dbReference type="ARBA" id="ARBA00023125"/>
    </source>
</evidence>
<dbReference type="InterPro" id="IPR012319">
    <property type="entry name" value="FPG_cat"/>
</dbReference>
<dbReference type="PROSITE" id="PS01242">
    <property type="entry name" value="ZF_FPG_1"/>
    <property type="match status" value="1"/>
</dbReference>
<comment type="similarity">
    <text evidence="2 15">Belongs to the FPG family.</text>
</comment>
<feature type="active site" description="Schiff-base intermediate with DNA" evidence="15">
    <location>
        <position position="2"/>
    </location>
</feature>
<dbReference type="PROSITE" id="PS51068">
    <property type="entry name" value="FPG_CAT"/>
    <property type="match status" value="1"/>
</dbReference>
<evidence type="ECO:0000256" key="13">
    <source>
        <dbReference type="ARBA" id="ARBA00023295"/>
    </source>
</evidence>
<keyword evidence="11 15" id="KW-0456">Lyase</keyword>
<evidence type="ECO:0000313" key="18">
    <source>
        <dbReference type="EMBL" id="MEK9502322.1"/>
    </source>
</evidence>
<name>A0ABU9EC63_9BACT</name>
<proteinExistence type="inferred from homology"/>
<evidence type="ECO:0000256" key="8">
    <source>
        <dbReference type="ARBA" id="ARBA00022833"/>
    </source>
</evidence>
<accession>A0ABU9EC63</accession>
<feature type="binding site" evidence="15">
    <location>
        <position position="112"/>
    </location>
    <ligand>
        <name>DNA</name>
        <dbReference type="ChEBI" id="CHEBI:16991"/>
    </ligand>
</feature>
<dbReference type="EC" id="4.2.99.18" evidence="15"/>
<dbReference type="InterPro" id="IPR010663">
    <property type="entry name" value="Znf_FPG/IleRS"/>
</dbReference>
<comment type="catalytic activity">
    <reaction evidence="1 15">
        <text>Hydrolysis of DNA containing ring-opened 7-methylguanine residues, releasing 2,6-diamino-4-hydroxy-5-(N-methyl)formamidopyrimidine.</text>
        <dbReference type="EC" id="3.2.2.23"/>
    </reaction>
</comment>
<evidence type="ECO:0000256" key="14">
    <source>
        <dbReference type="ARBA" id="ARBA00044632"/>
    </source>
</evidence>
<organism evidence="18 19">
    <name type="scientific">Gaopeijia maritima</name>
    <dbReference type="NCBI Taxonomy" id="3119007"/>
    <lineage>
        <taxon>Bacteria</taxon>
        <taxon>Pseudomonadati</taxon>
        <taxon>Gemmatimonadota</taxon>
        <taxon>Longimicrobiia</taxon>
        <taxon>Gaopeijiales</taxon>
        <taxon>Gaopeijiaceae</taxon>
        <taxon>Gaopeijia</taxon>
    </lineage>
</organism>
<dbReference type="CDD" id="cd08966">
    <property type="entry name" value="EcFpg-like_N"/>
    <property type="match status" value="1"/>
</dbReference>
<dbReference type="InterPro" id="IPR015887">
    <property type="entry name" value="DNA_glyclase_Znf_dom_DNA_BS"/>
</dbReference>
<keyword evidence="10 15" id="KW-0234">DNA repair</keyword>
<dbReference type="InterPro" id="IPR000214">
    <property type="entry name" value="Znf_DNA_glyclase/AP_lyase"/>
</dbReference>
<reference evidence="18 19" key="1">
    <citation type="submission" date="2024-02" db="EMBL/GenBank/DDBJ databases">
        <title>A novel Gemmatimonadota bacterium.</title>
        <authorList>
            <person name="Du Z.-J."/>
            <person name="Ye Y.-Q."/>
        </authorList>
    </citation>
    <scope>NUCLEOTIDE SEQUENCE [LARGE SCALE GENOMIC DNA]</scope>
    <source>
        <strain evidence="18 19">DH-20</strain>
    </source>
</reference>
<dbReference type="NCBIfam" id="NF002211">
    <property type="entry name" value="PRK01103.1"/>
    <property type="match status" value="1"/>
</dbReference>
<dbReference type="SMART" id="SM00898">
    <property type="entry name" value="Fapy_DNA_glyco"/>
    <property type="match status" value="1"/>
</dbReference>
<dbReference type="Proteomes" id="UP001484239">
    <property type="component" value="Unassembled WGS sequence"/>
</dbReference>
<dbReference type="HAMAP" id="MF_00103">
    <property type="entry name" value="Fapy_DNA_glycosyl"/>
    <property type="match status" value="1"/>
</dbReference>
<keyword evidence="4 15" id="KW-0479">Metal-binding</keyword>
<dbReference type="NCBIfam" id="TIGR00577">
    <property type="entry name" value="fpg"/>
    <property type="match status" value="1"/>
</dbReference>
<keyword evidence="5 15" id="KW-0227">DNA damage</keyword>
<keyword evidence="7 15" id="KW-0378">Hydrolase</keyword>
<protein>
    <recommendedName>
        <fullName evidence="15">Formamidopyrimidine-DNA glycosylase</fullName>
        <shortName evidence="15">Fapy-DNA glycosylase</shortName>
        <ecNumber evidence="15">3.2.2.23</ecNumber>
    </recommendedName>
    <alternativeName>
        <fullName evidence="15">DNA-(apurinic or apyrimidinic site) lyase MutM</fullName>
        <shortName evidence="15">AP lyase MutM</shortName>
        <ecNumber evidence="15">4.2.99.18</ecNumber>
    </alternativeName>
</protein>
<keyword evidence="19" id="KW-1185">Reference proteome</keyword>
<feature type="active site" description="Proton donor" evidence="15">
    <location>
        <position position="3"/>
    </location>
</feature>
<dbReference type="InterPro" id="IPR010979">
    <property type="entry name" value="Ribosomal_uS13-like_H2TH"/>
</dbReference>
<dbReference type="SUPFAM" id="SSF57716">
    <property type="entry name" value="Glucocorticoid receptor-like (DNA-binding domain)"/>
    <property type="match status" value="1"/>
</dbReference>
<feature type="binding site" evidence="15">
    <location>
        <position position="94"/>
    </location>
    <ligand>
        <name>DNA</name>
        <dbReference type="ChEBI" id="CHEBI:16991"/>
    </ligand>
</feature>
<keyword evidence="6 15" id="KW-0863">Zinc-finger</keyword>
<evidence type="ECO:0000256" key="4">
    <source>
        <dbReference type="ARBA" id="ARBA00022723"/>
    </source>
</evidence>
<evidence type="ECO:0000256" key="3">
    <source>
        <dbReference type="ARBA" id="ARBA00011245"/>
    </source>
</evidence>
<dbReference type="Pfam" id="PF06827">
    <property type="entry name" value="zf-FPG_IleRS"/>
    <property type="match status" value="1"/>
</dbReference>
<evidence type="ECO:0000259" key="16">
    <source>
        <dbReference type="PROSITE" id="PS51066"/>
    </source>
</evidence>
<evidence type="ECO:0000313" key="19">
    <source>
        <dbReference type="Proteomes" id="UP001484239"/>
    </source>
</evidence>
<comment type="subunit">
    <text evidence="3 15">Monomer.</text>
</comment>
<gene>
    <name evidence="15 18" type="primary">mutM</name>
    <name evidence="15" type="synonym">fpg</name>
    <name evidence="18" type="ORF">WI372_15115</name>
</gene>
<evidence type="ECO:0000256" key="15">
    <source>
        <dbReference type="HAMAP-Rule" id="MF_00103"/>
    </source>
</evidence>
<evidence type="ECO:0000256" key="12">
    <source>
        <dbReference type="ARBA" id="ARBA00023268"/>
    </source>
</evidence>
<keyword evidence="9 15" id="KW-0238">DNA-binding</keyword>
<evidence type="ECO:0000256" key="6">
    <source>
        <dbReference type="ARBA" id="ARBA00022771"/>
    </source>
</evidence>
<evidence type="ECO:0000256" key="1">
    <source>
        <dbReference type="ARBA" id="ARBA00001668"/>
    </source>
</evidence>
<dbReference type="InterPro" id="IPR035937">
    <property type="entry name" value="FPG_N"/>
</dbReference>
<comment type="function">
    <text evidence="15">Involved in base excision repair of DNA damaged by oxidation or by mutagenic agents. Acts as DNA glycosylase that recognizes and removes damaged bases. Has a preference for oxidized purines, such as 7,8-dihydro-8-oxoguanine (8-oxoG). Has AP (apurinic/apyrimidinic) lyase activity and introduces nicks in the DNA strand. Cleaves the DNA backbone by beta-delta elimination to generate a single-strand break at the site of the removed base with both 3'- and 5'-phosphates.</text>
</comment>
<feature type="active site" description="Proton donor; for beta-elimination activity" evidence="15">
    <location>
        <position position="58"/>
    </location>
</feature>
<sequence>MPELPEAETLVRGLRPVLTGRTLVQARVHKSDILRQSPRQFRDRVRGRRIEGVERRAKNVVLRLDHGVIAVNLGMTGWLAPLGFPDRSPPRPTHPAITFRLDEGRLVFDDVRRFGTVEALTADEWRARSASIGPEPLEEGFTPEGLHRALQGSRSPLRSWLRDQRRVAGVGNIYACEACFRARVHPARPARSLDEREARALHGAVRDVLAEAIAAGGTTIRDYRNAEGEPGTFVRRLEVYGREGDPCLHCGTPVIRSVFGNRSAFWCPSCQPEP</sequence>
<comment type="caution">
    <text evidence="18">The sequence shown here is derived from an EMBL/GenBank/DDBJ whole genome shotgun (WGS) entry which is preliminary data.</text>
</comment>
<dbReference type="SUPFAM" id="SSF81624">
    <property type="entry name" value="N-terminal domain of MutM-like DNA repair proteins"/>
    <property type="match status" value="1"/>
</dbReference>
<dbReference type="InterPro" id="IPR020629">
    <property type="entry name" value="FPG_Glyclase"/>
</dbReference>
<evidence type="ECO:0000256" key="10">
    <source>
        <dbReference type="ARBA" id="ARBA00023204"/>
    </source>
</evidence>
<dbReference type="SMART" id="SM01232">
    <property type="entry name" value="H2TH"/>
    <property type="match status" value="1"/>
</dbReference>
<comment type="cofactor">
    <cofactor evidence="15">
        <name>Zn(2+)</name>
        <dbReference type="ChEBI" id="CHEBI:29105"/>
    </cofactor>
    <text evidence="15">Binds 1 zinc ion per subunit.</text>
</comment>
<dbReference type="GO" id="GO:0008534">
    <property type="term" value="F:oxidized purine nucleobase lesion DNA N-glycosylase activity"/>
    <property type="evidence" value="ECO:0007669"/>
    <property type="project" value="UniProtKB-EC"/>
</dbReference>
<evidence type="ECO:0000256" key="5">
    <source>
        <dbReference type="ARBA" id="ARBA00022763"/>
    </source>
</evidence>
<comment type="catalytic activity">
    <reaction evidence="14 15">
        <text>2'-deoxyribonucleotide-(2'-deoxyribose 5'-phosphate)-2'-deoxyribonucleotide-DNA = a 3'-end 2'-deoxyribonucleotide-(2,3-dehydro-2,3-deoxyribose 5'-phosphate)-DNA + a 5'-end 5'-phospho-2'-deoxyribonucleoside-DNA + H(+)</text>
        <dbReference type="Rhea" id="RHEA:66592"/>
        <dbReference type="Rhea" id="RHEA-COMP:13180"/>
        <dbReference type="Rhea" id="RHEA-COMP:16897"/>
        <dbReference type="Rhea" id="RHEA-COMP:17067"/>
        <dbReference type="ChEBI" id="CHEBI:15378"/>
        <dbReference type="ChEBI" id="CHEBI:136412"/>
        <dbReference type="ChEBI" id="CHEBI:157695"/>
        <dbReference type="ChEBI" id="CHEBI:167181"/>
        <dbReference type="EC" id="4.2.99.18"/>
    </reaction>
</comment>
<evidence type="ECO:0000256" key="2">
    <source>
        <dbReference type="ARBA" id="ARBA00009409"/>
    </source>
</evidence>
<feature type="active site" description="Proton donor; for delta-elimination activity" evidence="15">
    <location>
        <position position="262"/>
    </location>
</feature>
<dbReference type="Pfam" id="PF01149">
    <property type="entry name" value="Fapy_DNA_glyco"/>
    <property type="match status" value="1"/>
</dbReference>
<evidence type="ECO:0000256" key="7">
    <source>
        <dbReference type="ARBA" id="ARBA00022801"/>
    </source>
</evidence>
<dbReference type="RefSeq" id="WP_405287353.1">
    <property type="nucleotide sequence ID" value="NZ_JBBHLI010000010.1"/>
</dbReference>
<keyword evidence="13 15" id="KW-0326">Glycosidase</keyword>
<dbReference type="EMBL" id="JBBHLI010000010">
    <property type="protein sequence ID" value="MEK9502322.1"/>
    <property type="molecule type" value="Genomic_DNA"/>
</dbReference>
<dbReference type="InterPro" id="IPR015886">
    <property type="entry name" value="H2TH_FPG"/>
</dbReference>
<dbReference type="SUPFAM" id="SSF46946">
    <property type="entry name" value="S13-like H2TH domain"/>
    <property type="match status" value="1"/>
</dbReference>
<dbReference type="GO" id="GO:0140078">
    <property type="term" value="F:class I DNA-(apurinic or apyrimidinic site) endonuclease activity"/>
    <property type="evidence" value="ECO:0007669"/>
    <property type="project" value="UniProtKB-EC"/>
</dbReference>
<evidence type="ECO:0000259" key="17">
    <source>
        <dbReference type="PROSITE" id="PS51068"/>
    </source>
</evidence>
<dbReference type="EC" id="3.2.2.23" evidence="15"/>
<feature type="domain" description="Formamidopyrimidine-DNA glycosylase catalytic" evidence="17">
    <location>
        <begin position="2"/>
        <end position="115"/>
    </location>
</feature>
<dbReference type="Gene3D" id="3.20.190.10">
    <property type="entry name" value="MutM-like, N-terminal"/>
    <property type="match status" value="1"/>
</dbReference>
<dbReference type="PANTHER" id="PTHR22993:SF9">
    <property type="entry name" value="FORMAMIDOPYRIMIDINE-DNA GLYCOSYLASE"/>
    <property type="match status" value="1"/>
</dbReference>